<comment type="caution">
    <text evidence="3">The sequence shown here is derived from an EMBL/GenBank/DDBJ whole genome shotgun (WGS) entry which is preliminary data.</text>
</comment>
<evidence type="ECO:0000256" key="1">
    <source>
        <dbReference type="SAM" id="MobiDB-lite"/>
    </source>
</evidence>
<proteinExistence type="predicted"/>
<dbReference type="InterPro" id="IPR005162">
    <property type="entry name" value="Retrotrans_gag_dom"/>
</dbReference>
<dbReference type="Proteomes" id="UP001289374">
    <property type="component" value="Unassembled WGS sequence"/>
</dbReference>
<evidence type="ECO:0000313" key="3">
    <source>
        <dbReference type="EMBL" id="KAK4385836.1"/>
    </source>
</evidence>
<evidence type="ECO:0000313" key="4">
    <source>
        <dbReference type="Proteomes" id="UP001289374"/>
    </source>
</evidence>
<feature type="domain" description="Retrotransposon gag" evidence="2">
    <location>
        <begin position="189"/>
        <end position="241"/>
    </location>
</feature>
<name>A0AAE2BHT3_9LAMI</name>
<feature type="region of interest" description="Disordered" evidence="1">
    <location>
        <begin position="26"/>
        <end position="52"/>
    </location>
</feature>
<dbReference type="PANTHER" id="PTHR33223:SF10">
    <property type="entry name" value="AMINOTRANSFERASE-LIKE PLANT MOBILE DOMAIN-CONTAINING PROTEIN"/>
    <property type="match status" value="1"/>
</dbReference>
<feature type="region of interest" description="Disordered" evidence="1">
    <location>
        <begin position="271"/>
        <end position="303"/>
    </location>
</feature>
<gene>
    <name evidence="3" type="ORF">Sango_2707600</name>
</gene>
<accession>A0AAE2BHT3</accession>
<reference evidence="3" key="2">
    <citation type="journal article" date="2024" name="Plant">
        <title>Genomic evolution and insights into agronomic trait innovations of Sesamum species.</title>
        <authorList>
            <person name="Miao H."/>
            <person name="Wang L."/>
            <person name="Qu L."/>
            <person name="Liu H."/>
            <person name="Sun Y."/>
            <person name="Le M."/>
            <person name="Wang Q."/>
            <person name="Wei S."/>
            <person name="Zheng Y."/>
            <person name="Lin W."/>
            <person name="Duan Y."/>
            <person name="Cao H."/>
            <person name="Xiong S."/>
            <person name="Wang X."/>
            <person name="Wei L."/>
            <person name="Li C."/>
            <person name="Ma Q."/>
            <person name="Ju M."/>
            <person name="Zhao R."/>
            <person name="Li G."/>
            <person name="Mu C."/>
            <person name="Tian Q."/>
            <person name="Mei H."/>
            <person name="Zhang T."/>
            <person name="Gao T."/>
            <person name="Zhang H."/>
        </authorList>
    </citation>
    <scope>NUCLEOTIDE SEQUENCE</scope>
    <source>
        <strain evidence="3">K16</strain>
    </source>
</reference>
<feature type="compositionally biased region" description="Polar residues" evidence="1">
    <location>
        <begin position="26"/>
        <end position="41"/>
    </location>
</feature>
<feature type="compositionally biased region" description="Basic and acidic residues" evidence="1">
    <location>
        <begin position="274"/>
        <end position="303"/>
    </location>
</feature>
<dbReference type="EMBL" id="JACGWL010000016">
    <property type="protein sequence ID" value="KAK4385836.1"/>
    <property type="molecule type" value="Genomic_DNA"/>
</dbReference>
<dbReference type="PANTHER" id="PTHR33223">
    <property type="entry name" value="CCHC-TYPE DOMAIN-CONTAINING PROTEIN"/>
    <property type="match status" value="1"/>
</dbReference>
<dbReference type="AlphaFoldDB" id="A0AAE2BHT3"/>
<keyword evidence="4" id="KW-1185">Reference proteome</keyword>
<organism evidence="3 4">
    <name type="scientific">Sesamum angolense</name>
    <dbReference type="NCBI Taxonomy" id="2727404"/>
    <lineage>
        <taxon>Eukaryota</taxon>
        <taxon>Viridiplantae</taxon>
        <taxon>Streptophyta</taxon>
        <taxon>Embryophyta</taxon>
        <taxon>Tracheophyta</taxon>
        <taxon>Spermatophyta</taxon>
        <taxon>Magnoliopsida</taxon>
        <taxon>eudicotyledons</taxon>
        <taxon>Gunneridae</taxon>
        <taxon>Pentapetalae</taxon>
        <taxon>asterids</taxon>
        <taxon>lamiids</taxon>
        <taxon>Lamiales</taxon>
        <taxon>Pedaliaceae</taxon>
        <taxon>Sesamum</taxon>
    </lineage>
</organism>
<evidence type="ECO:0000259" key="2">
    <source>
        <dbReference type="Pfam" id="PF03732"/>
    </source>
</evidence>
<reference evidence="3" key="1">
    <citation type="submission" date="2020-06" db="EMBL/GenBank/DDBJ databases">
        <authorList>
            <person name="Li T."/>
            <person name="Hu X."/>
            <person name="Zhang T."/>
            <person name="Song X."/>
            <person name="Zhang H."/>
            <person name="Dai N."/>
            <person name="Sheng W."/>
            <person name="Hou X."/>
            <person name="Wei L."/>
        </authorList>
    </citation>
    <scope>NUCLEOTIDE SEQUENCE</scope>
    <source>
        <strain evidence="3">K16</strain>
        <tissue evidence="3">Leaf</tissue>
    </source>
</reference>
<protein>
    <recommendedName>
        <fullName evidence="2">Retrotransposon gag domain-containing protein</fullName>
    </recommendedName>
</protein>
<sequence>MNKPIEDGVAGETPSDTTQALQVISSTPFTPLSGSTTTATPRPTDLATDTPRIIISPDAPPVELSLDFLGAIQQMIALAISELLVALVAARVTTPSKVTAPEQADPALAIPKPNNAEGPSTQLSTQVMEAPTEEQVSIPFTEGVMTDELPMNYNTPAIAEYDGTTDPQEHLSHFENAALLHRYTDDINSRKHRKTELSLFSIRQKEGEPLKEYHQRFNTVALEVPSVTQEVKVSAFAQGLLDGDFFKSLAKKATTKFDALLARATKNINMEEAQSSKREGRGEKRKENKDECPSKTSKTDFKDKKPAWQRVNTMYTPPTVPITHALMALEGKDLLSSPCTKMDLNIPSPTSFVDFIMTTGIQLKNAGT</sequence>
<dbReference type="Pfam" id="PF03732">
    <property type="entry name" value="Retrotrans_gag"/>
    <property type="match status" value="1"/>
</dbReference>